<feature type="compositionally biased region" description="Pro residues" evidence="1">
    <location>
        <begin position="164"/>
        <end position="174"/>
    </location>
</feature>
<dbReference type="AlphaFoldDB" id="X1L950"/>
<reference evidence="2" key="1">
    <citation type="journal article" date="2014" name="Front. Microbiol.">
        <title>High frequency of phylogenetically diverse reductive dehalogenase-homologous genes in deep subseafloor sedimentary metagenomes.</title>
        <authorList>
            <person name="Kawai M."/>
            <person name="Futagami T."/>
            <person name="Toyoda A."/>
            <person name="Takaki Y."/>
            <person name="Nishi S."/>
            <person name="Hori S."/>
            <person name="Arai W."/>
            <person name="Tsubouchi T."/>
            <person name="Morono Y."/>
            <person name="Uchiyama I."/>
            <person name="Ito T."/>
            <person name="Fujiyama A."/>
            <person name="Inagaki F."/>
            <person name="Takami H."/>
        </authorList>
    </citation>
    <scope>NUCLEOTIDE SEQUENCE</scope>
    <source>
        <strain evidence="2">Expedition CK06-06</strain>
    </source>
</reference>
<gene>
    <name evidence="2" type="ORF">S06H3_07506</name>
</gene>
<evidence type="ECO:0000256" key="1">
    <source>
        <dbReference type="SAM" id="MobiDB-lite"/>
    </source>
</evidence>
<feature type="region of interest" description="Disordered" evidence="1">
    <location>
        <begin position="93"/>
        <end position="115"/>
    </location>
</feature>
<dbReference type="EMBL" id="BARV01003045">
    <property type="protein sequence ID" value="GAH98944.1"/>
    <property type="molecule type" value="Genomic_DNA"/>
</dbReference>
<name>X1L950_9ZZZZ</name>
<comment type="caution">
    <text evidence="2">The sequence shown here is derived from an EMBL/GenBank/DDBJ whole genome shotgun (WGS) entry which is preliminary data.</text>
</comment>
<feature type="region of interest" description="Disordered" evidence="1">
    <location>
        <begin position="152"/>
        <end position="174"/>
    </location>
</feature>
<organism evidence="2">
    <name type="scientific">marine sediment metagenome</name>
    <dbReference type="NCBI Taxonomy" id="412755"/>
    <lineage>
        <taxon>unclassified sequences</taxon>
        <taxon>metagenomes</taxon>
        <taxon>ecological metagenomes</taxon>
    </lineage>
</organism>
<evidence type="ECO:0000313" key="2">
    <source>
        <dbReference type="EMBL" id="GAH98944.1"/>
    </source>
</evidence>
<dbReference type="Gene3D" id="2.20.28.160">
    <property type="match status" value="1"/>
</dbReference>
<feature type="non-terminal residue" evidence="2">
    <location>
        <position position="1"/>
    </location>
</feature>
<protein>
    <submittedName>
        <fullName evidence="2">Uncharacterized protein</fullName>
    </submittedName>
</protein>
<sequence>PSGGAGQDTLSTFIGFLKLLGIDSMKDLAGSGKSEAFLPNDITIPGTQTVLPAGTPVSAIPLFVDSGGRNYMADTFERVLGPALKEWTTKLANERGRGGGGPGGQGGVSGKAPEPEMQQVNCPECGQAFGVQMEDIGKKTVCPNCNEEIEVTLTPEPAGRVQAPPRPKPAPKPL</sequence>
<accession>X1L950</accession>
<feature type="compositionally biased region" description="Gly residues" evidence="1">
    <location>
        <begin position="98"/>
        <end position="109"/>
    </location>
</feature>
<proteinExistence type="predicted"/>